<reference evidence="1" key="1">
    <citation type="submission" date="2024-09" db="EMBL/GenBank/DDBJ databases">
        <title>Black Yeasts Isolated from many extreme environments.</title>
        <authorList>
            <person name="Coleine C."/>
            <person name="Stajich J.E."/>
            <person name="Selbmann L."/>
        </authorList>
    </citation>
    <scope>NUCLEOTIDE SEQUENCE</scope>
    <source>
        <strain evidence="1">CCFEE 5737</strain>
    </source>
</reference>
<dbReference type="EMBL" id="JAWDJW010000001">
    <property type="protein sequence ID" value="KAK3082355.1"/>
    <property type="molecule type" value="Genomic_DNA"/>
</dbReference>
<dbReference type="Proteomes" id="UP001186974">
    <property type="component" value="Unassembled WGS sequence"/>
</dbReference>
<evidence type="ECO:0000313" key="2">
    <source>
        <dbReference type="Proteomes" id="UP001186974"/>
    </source>
</evidence>
<evidence type="ECO:0000313" key="1">
    <source>
        <dbReference type="EMBL" id="KAK3082355.1"/>
    </source>
</evidence>
<name>A0ACC3E058_9PEZI</name>
<proteinExistence type="predicted"/>
<accession>A0ACC3E058</accession>
<sequence length="223" mass="24790">MSINAVGSAPLDDEIERSDSPTSTDAHNIEEVQREAAYIRYASFCNIYNTSAIDTRRTGKNSFYKHAADVAELTNLGSERCSEFGVDIFNYQAPLDAFTRNLTELEATRKERDWYKKEYEDFRALTVGLTDSDPEIKEEVEDVVEEEPDKSVSSAPISDPCSLMYQDLSAGTYFDQIAAKTCPPPSPCADQQQDTETQNRPGSVLPPEVEQADTPHGFGIVVI</sequence>
<organism evidence="1 2">
    <name type="scientific">Coniosporium uncinatum</name>
    <dbReference type="NCBI Taxonomy" id="93489"/>
    <lineage>
        <taxon>Eukaryota</taxon>
        <taxon>Fungi</taxon>
        <taxon>Dikarya</taxon>
        <taxon>Ascomycota</taxon>
        <taxon>Pezizomycotina</taxon>
        <taxon>Dothideomycetes</taxon>
        <taxon>Dothideomycetes incertae sedis</taxon>
        <taxon>Coniosporium</taxon>
    </lineage>
</organism>
<keyword evidence="2" id="KW-1185">Reference proteome</keyword>
<protein>
    <submittedName>
        <fullName evidence="1">Uncharacterized protein</fullName>
    </submittedName>
</protein>
<comment type="caution">
    <text evidence="1">The sequence shown here is derived from an EMBL/GenBank/DDBJ whole genome shotgun (WGS) entry which is preliminary data.</text>
</comment>
<gene>
    <name evidence="1" type="ORF">LTS18_004267</name>
</gene>